<dbReference type="NCBIfam" id="TIGR01727">
    <property type="entry name" value="oligo_HPY"/>
    <property type="match status" value="1"/>
</dbReference>
<comment type="subcellular location">
    <subcellularLocation>
        <location evidence="1">Cell membrane</location>
        <topology evidence="1">Peripheral membrane protein</topology>
    </subcellularLocation>
</comment>
<dbReference type="EMBL" id="DVGC01000038">
    <property type="protein sequence ID" value="HIR05694.1"/>
    <property type="molecule type" value="Genomic_DNA"/>
</dbReference>
<evidence type="ECO:0000256" key="5">
    <source>
        <dbReference type="ARBA" id="ARBA00022741"/>
    </source>
</evidence>
<dbReference type="GO" id="GO:0005524">
    <property type="term" value="F:ATP binding"/>
    <property type="evidence" value="ECO:0007669"/>
    <property type="project" value="UniProtKB-KW"/>
</dbReference>
<dbReference type="PANTHER" id="PTHR43297">
    <property type="entry name" value="OLIGOPEPTIDE TRANSPORT ATP-BINDING PROTEIN APPD"/>
    <property type="match status" value="1"/>
</dbReference>
<dbReference type="Pfam" id="PF08352">
    <property type="entry name" value="oligo_HPY"/>
    <property type="match status" value="1"/>
</dbReference>
<evidence type="ECO:0000256" key="2">
    <source>
        <dbReference type="ARBA" id="ARBA00005417"/>
    </source>
</evidence>
<keyword evidence="4" id="KW-1003">Cell membrane</keyword>
<dbReference type="GO" id="GO:0015833">
    <property type="term" value="P:peptide transport"/>
    <property type="evidence" value="ECO:0007669"/>
    <property type="project" value="InterPro"/>
</dbReference>
<dbReference type="GO" id="GO:0005886">
    <property type="term" value="C:plasma membrane"/>
    <property type="evidence" value="ECO:0007669"/>
    <property type="project" value="UniProtKB-SubCell"/>
</dbReference>
<dbReference type="GO" id="GO:0016887">
    <property type="term" value="F:ATP hydrolysis activity"/>
    <property type="evidence" value="ECO:0007669"/>
    <property type="project" value="InterPro"/>
</dbReference>
<keyword evidence="6 9" id="KW-0067">ATP-binding</keyword>
<evidence type="ECO:0000313" key="9">
    <source>
        <dbReference type="EMBL" id="HIR05694.1"/>
    </source>
</evidence>
<organism evidence="9 10">
    <name type="scientific">Candidatus Copromonas faecavium</name>
    <name type="common">nom. illeg.</name>
    <dbReference type="NCBI Taxonomy" id="2840740"/>
    <lineage>
        <taxon>Bacteria</taxon>
        <taxon>Bacillati</taxon>
        <taxon>Bacillota</taxon>
        <taxon>Clostridia</taxon>
        <taxon>Lachnospirales</taxon>
        <taxon>Lachnospiraceae</taxon>
        <taxon>Candidatus Copromonas (nom. illeg.)</taxon>
    </lineage>
</organism>
<accession>A0A9D1A4Q7</accession>
<evidence type="ECO:0000256" key="3">
    <source>
        <dbReference type="ARBA" id="ARBA00022448"/>
    </source>
</evidence>
<dbReference type="SMART" id="SM00382">
    <property type="entry name" value="AAA"/>
    <property type="match status" value="1"/>
</dbReference>
<gene>
    <name evidence="9" type="ORF">IAB28_06980</name>
</gene>
<dbReference type="PROSITE" id="PS50893">
    <property type="entry name" value="ABC_TRANSPORTER_2"/>
    <property type="match status" value="1"/>
</dbReference>
<sequence>METGRCLEVNNLRTWFHTPEGVVKAVDGVSFHIEEGETLALVGESGCGKTITSLSLLRLLPETAELKADRILLNGRDVTQIDKTEARLLRGSQISMIFQEPMTSLNPVYRIEKQLGEVFRLHHPGISKEEVESRSVEMLRKVGVPNPKERLKAYPHQLSGGLRQRVMIAISLASNPRLVIADEPTTALDVTIQAQILDLLKQLQKDMNMSVLLITHDFGVVSQIARRVAVMYAGKIVEEGPMEDVFAEPWHPYTKLLILSIPGIKVTRGKRLESIKGTVPNPLRFPEGCRFAPRCPYATEACRKTEPPVYEEGGRRVSCFLFKRDTVSD</sequence>
<keyword evidence="5" id="KW-0547">Nucleotide-binding</keyword>
<keyword evidence="7" id="KW-0472">Membrane</keyword>
<name>A0A9D1A4Q7_9FIRM</name>
<proteinExistence type="inferred from homology"/>
<feature type="domain" description="ABC transporter" evidence="8">
    <location>
        <begin position="7"/>
        <end position="258"/>
    </location>
</feature>
<dbReference type="AlphaFoldDB" id="A0A9D1A4Q7"/>
<dbReference type="SUPFAM" id="SSF52540">
    <property type="entry name" value="P-loop containing nucleoside triphosphate hydrolases"/>
    <property type="match status" value="1"/>
</dbReference>
<reference evidence="9" key="2">
    <citation type="journal article" date="2021" name="PeerJ">
        <title>Extensive microbial diversity within the chicken gut microbiome revealed by metagenomics and culture.</title>
        <authorList>
            <person name="Gilroy R."/>
            <person name="Ravi A."/>
            <person name="Getino M."/>
            <person name="Pursley I."/>
            <person name="Horton D.L."/>
            <person name="Alikhan N.F."/>
            <person name="Baker D."/>
            <person name="Gharbi K."/>
            <person name="Hall N."/>
            <person name="Watson M."/>
            <person name="Adriaenssens E.M."/>
            <person name="Foster-Nyarko E."/>
            <person name="Jarju S."/>
            <person name="Secka A."/>
            <person name="Antonio M."/>
            <person name="Oren A."/>
            <person name="Chaudhuri R.R."/>
            <person name="La Ragione R."/>
            <person name="Hildebrand F."/>
            <person name="Pallen M.J."/>
        </authorList>
    </citation>
    <scope>NUCLEOTIDE SEQUENCE</scope>
    <source>
        <strain evidence="9">CHK180-2868</strain>
    </source>
</reference>
<dbReference type="InterPro" id="IPR013563">
    <property type="entry name" value="Oligopep_ABC_C"/>
</dbReference>
<evidence type="ECO:0000256" key="1">
    <source>
        <dbReference type="ARBA" id="ARBA00004202"/>
    </source>
</evidence>
<dbReference type="InterPro" id="IPR003439">
    <property type="entry name" value="ABC_transporter-like_ATP-bd"/>
</dbReference>
<reference evidence="9" key="1">
    <citation type="submission" date="2020-10" db="EMBL/GenBank/DDBJ databases">
        <authorList>
            <person name="Gilroy R."/>
        </authorList>
    </citation>
    <scope>NUCLEOTIDE SEQUENCE</scope>
    <source>
        <strain evidence="9">CHK180-2868</strain>
    </source>
</reference>
<dbReference type="Proteomes" id="UP000824250">
    <property type="component" value="Unassembled WGS sequence"/>
</dbReference>
<dbReference type="InterPro" id="IPR050388">
    <property type="entry name" value="ABC_Ni/Peptide_Import"/>
</dbReference>
<dbReference type="InterPro" id="IPR003593">
    <property type="entry name" value="AAA+_ATPase"/>
</dbReference>
<comment type="similarity">
    <text evidence="2">Belongs to the ABC transporter superfamily.</text>
</comment>
<evidence type="ECO:0000256" key="4">
    <source>
        <dbReference type="ARBA" id="ARBA00022475"/>
    </source>
</evidence>
<dbReference type="CDD" id="cd03257">
    <property type="entry name" value="ABC_NikE_OppD_transporters"/>
    <property type="match status" value="1"/>
</dbReference>
<dbReference type="Pfam" id="PF00005">
    <property type="entry name" value="ABC_tran"/>
    <property type="match status" value="1"/>
</dbReference>
<evidence type="ECO:0000256" key="6">
    <source>
        <dbReference type="ARBA" id="ARBA00022840"/>
    </source>
</evidence>
<protein>
    <submittedName>
        <fullName evidence="9">ABC transporter ATP-binding protein</fullName>
    </submittedName>
</protein>
<dbReference type="PANTHER" id="PTHR43297:SF2">
    <property type="entry name" value="DIPEPTIDE TRANSPORT ATP-BINDING PROTEIN DPPD"/>
    <property type="match status" value="1"/>
</dbReference>
<evidence type="ECO:0000313" key="10">
    <source>
        <dbReference type="Proteomes" id="UP000824250"/>
    </source>
</evidence>
<keyword evidence="3" id="KW-0813">Transport</keyword>
<dbReference type="Gene3D" id="3.40.50.300">
    <property type="entry name" value="P-loop containing nucleotide triphosphate hydrolases"/>
    <property type="match status" value="1"/>
</dbReference>
<evidence type="ECO:0000256" key="7">
    <source>
        <dbReference type="ARBA" id="ARBA00023136"/>
    </source>
</evidence>
<dbReference type="FunFam" id="3.40.50.300:FF:000016">
    <property type="entry name" value="Oligopeptide ABC transporter ATP-binding component"/>
    <property type="match status" value="1"/>
</dbReference>
<evidence type="ECO:0000259" key="8">
    <source>
        <dbReference type="PROSITE" id="PS50893"/>
    </source>
</evidence>
<comment type="caution">
    <text evidence="9">The sequence shown here is derived from an EMBL/GenBank/DDBJ whole genome shotgun (WGS) entry which is preliminary data.</text>
</comment>
<dbReference type="InterPro" id="IPR027417">
    <property type="entry name" value="P-loop_NTPase"/>
</dbReference>